<dbReference type="STRING" id="402676.B6K6Z9"/>
<dbReference type="GO" id="GO:0180035">
    <property type="term" value="P:lncRNA processing"/>
    <property type="evidence" value="ECO:0007669"/>
    <property type="project" value="EnsemblFungi"/>
</dbReference>
<evidence type="ECO:0000256" key="1">
    <source>
        <dbReference type="ARBA" id="ARBA00023054"/>
    </source>
</evidence>
<dbReference type="JaponicusDB" id="SJAG_04500">
    <property type="gene designation" value="ctr1"/>
</dbReference>
<keyword evidence="1" id="KW-0175">Coiled coil</keyword>
<dbReference type="HOGENOM" id="CLU_947162_0_0_1"/>
<dbReference type="PANTHER" id="PTHR15885">
    <property type="entry name" value="COILED-COIL DOMAIN-CONTAINING PROTEIN 174"/>
    <property type="match status" value="1"/>
</dbReference>
<protein>
    <submittedName>
        <fullName evidence="3">Fungal protein</fullName>
    </submittedName>
</protein>
<dbReference type="RefSeq" id="XP_002175596.1">
    <property type="nucleotide sequence ID" value="XM_002175560.2"/>
</dbReference>
<gene>
    <name evidence="4" type="primary">ctr1</name>
    <name evidence="3" type="ORF">SJAG_04500</name>
</gene>
<dbReference type="OrthoDB" id="333551at2759"/>
<dbReference type="Pfam" id="PF13300">
    <property type="entry name" value="DUF4078"/>
    <property type="match status" value="1"/>
</dbReference>
<organism evidence="3 5">
    <name type="scientific">Schizosaccharomyces japonicus (strain yFS275 / FY16936)</name>
    <name type="common">Fission yeast</name>
    <dbReference type="NCBI Taxonomy" id="402676"/>
    <lineage>
        <taxon>Eukaryota</taxon>
        <taxon>Fungi</taxon>
        <taxon>Dikarya</taxon>
        <taxon>Ascomycota</taxon>
        <taxon>Taphrinomycotina</taxon>
        <taxon>Schizosaccharomycetes</taxon>
        <taxon>Schizosaccharomycetales</taxon>
        <taxon>Schizosaccharomycetaceae</taxon>
        <taxon>Schizosaccharomyces</taxon>
    </lineage>
</organism>
<dbReference type="OMA" id="QQAVHYD"/>
<name>B6K6Z9_SCHJY</name>
<proteinExistence type="predicted"/>
<reference evidence="3 5" key="1">
    <citation type="journal article" date="2011" name="Science">
        <title>Comparative functional genomics of the fission yeasts.</title>
        <authorList>
            <person name="Rhind N."/>
            <person name="Chen Z."/>
            <person name="Yassour M."/>
            <person name="Thompson D.A."/>
            <person name="Haas B.J."/>
            <person name="Habib N."/>
            <person name="Wapinski I."/>
            <person name="Roy S."/>
            <person name="Lin M.F."/>
            <person name="Heiman D.I."/>
            <person name="Young S.K."/>
            <person name="Furuya K."/>
            <person name="Guo Y."/>
            <person name="Pidoux A."/>
            <person name="Chen H.M."/>
            <person name="Robbertse B."/>
            <person name="Goldberg J.M."/>
            <person name="Aoki K."/>
            <person name="Bayne E.H."/>
            <person name="Berlin A.M."/>
            <person name="Desjardins C.A."/>
            <person name="Dobbs E."/>
            <person name="Dukaj L."/>
            <person name="Fan L."/>
            <person name="FitzGerald M.G."/>
            <person name="French C."/>
            <person name="Gujja S."/>
            <person name="Hansen K."/>
            <person name="Keifenheim D."/>
            <person name="Levin J.Z."/>
            <person name="Mosher R.A."/>
            <person name="Mueller C.A."/>
            <person name="Pfiffner J."/>
            <person name="Priest M."/>
            <person name="Russ C."/>
            <person name="Smialowska A."/>
            <person name="Swoboda P."/>
            <person name="Sykes S.M."/>
            <person name="Vaughn M."/>
            <person name="Vengrova S."/>
            <person name="Yoder R."/>
            <person name="Zeng Q."/>
            <person name="Allshire R."/>
            <person name="Baulcombe D."/>
            <person name="Birren B.W."/>
            <person name="Brown W."/>
            <person name="Ekwall K."/>
            <person name="Kellis M."/>
            <person name="Leatherwood J."/>
            <person name="Levin H."/>
            <person name="Margalit H."/>
            <person name="Martienssen R."/>
            <person name="Nieduszynski C.A."/>
            <person name="Spatafora J.W."/>
            <person name="Friedman N."/>
            <person name="Dalgaard J.Z."/>
            <person name="Baumann P."/>
            <person name="Niki H."/>
            <person name="Regev A."/>
            <person name="Nusbaum C."/>
        </authorList>
    </citation>
    <scope>NUCLEOTIDE SEQUENCE [LARGE SCALE GENOMIC DNA]</scope>
    <source>
        <strain evidence="5">yFS275 / FY16936</strain>
    </source>
</reference>
<dbReference type="Proteomes" id="UP000001744">
    <property type="component" value="Unassembled WGS sequence"/>
</dbReference>
<dbReference type="GO" id="GO:0005634">
    <property type="term" value="C:nucleus"/>
    <property type="evidence" value="ECO:0000318"/>
    <property type="project" value="GO_Central"/>
</dbReference>
<dbReference type="AlphaFoldDB" id="B6K6Z9"/>
<evidence type="ECO:0000313" key="5">
    <source>
        <dbReference type="Proteomes" id="UP000001744"/>
    </source>
</evidence>
<dbReference type="EMBL" id="KE651168">
    <property type="protein sequence ID" value="EEB09303.1"/>
    <property type="molecule type" value="Genomic_DNA"/>
</dbReference>
<dbReference type="InterPro" id="IPR025066">
    <property type="entry name" value="CCDC174-like"/>
</dbReference>
<accession>B6K6Z9</accession>
<dbReference type="GO" id="GO:0071030">
    <property type="term" value="P:nuclear mRNA surveillance of spliceosomal pre-mRNA splicing"/>
    <property type="evidence" value="ECO:0007669"/>
    <property type="project" value="EnsemblFungi"/>
</dbReference>
<sequence>MEKDTRDRIRVPPSSFLGFNTEFAKEKAKFLEARKLKEHNSAAGNPNRSLKRIPLKKDIPVSHQTQSKKLKLKHAPDVTEEELRKSKEALEHKAKLYDDLVRHGGPNVHEEEQGDTEMGDYLVDFTKKWAESNEGENEQMEIVDEFGRTRKVSIFEAGSTLLDQSEKYKPEHVIYGDYMPEFHIPEETMREIWSHKEKLAEHYDASKEVRSKGVGFYQFSLDEMERQKQFESLAELRQQTIQVQEMPRTDTFYYYMRHLEERKERLRQEYNRRIGENWLDTTAILP</sequence>
<dbReference type="PANTHER" id="PTHR15885:SF1">
    <property type="entry name" value="COILED-COIL DOMAIN-CONTAINING PROTEIN 174"/>
    <property type="match status" value="1"/>
</dbReference>
<dbReference type="eggNOG" id="ENOG502S3J6">
    <property type="taxonomic scope" value="Eukaryota"/>
</dbReference>
<keyword evidence="5" id="KW-1185">Reference proteome</keyword>
<evidence type="ECO:0000256" key="2">
    <source>
        <dbReference type="SAM" id="MobiDB-lite"/>
    </source>
</evidence>
<feature type="region of interest" description="Disordered" evidence="2">
    <location>
        <begin position="37"/>
        <end position="70"/>
    </location>
</feature>
<dbReference type="GeneID" id="7051859"/>
<evidence type="ECO:0000313" key="4">
    <source>
        <dbReference type="JaponicusDB" id="SJAG_04500"/>
    </source>
</evidence>
<evidence type="ECO:0000313" key="3">
    <source>
        <dbReference type="EMBL" id="EEB09303.1"/>
    </source>
</evidence>
<dbReference type="VEuPathDB" id="FungiDB:SJAG_04500"/>